<accession>A0ABY2IXX0</accession>
<reference evidence="5 6" key="1">
    <citation type="submission" date="2019-03" db="EMBL/GenBank/DDBJ databases">
        <title>Genomics of glacier-inhabiting Cryobacterium strains.</title>
        <authorList>
            <person name="Liu Q."/>
            <person name="Xin Y.-H."/>
        </authorList>
    </citation>
    <scope>NUCLEOTIDE SEQUENCE [LARGE SCALE GENOMIC DNA]</scope>
    <source>
        <strain evidence="5 6">TMT4-23</strain>
    </source>
</reference>
<keyword evidence="1" id="KW-0808">Transferase</keyword>
<dbReference type="PANTHER" id="PTHR24421">
    <property type="entry name" value="NITRATE/NITRITE SENSOR PROTEIN NARX-RELATED"/>
    <property type="match status" value="1"/>
</dbReference>
<name>A0ABY2IXX0_9MICO</name>
<dbReference type="EMBL" id="SOGJ01000023">
    <property type="protein sequence ID" value="TFC97357.1"/>
    <property type="molecule type" value="Genomic_DNA"/>
</dbReference>
<organism evidence="5 6">
    <name type="scientific">Cryobacterium breve</name>
    <dbReference type="NCBI Taxonomy" id="1259258"/>
    <lineage>
        <taxon>Bacteria</taxon>
        <taxon>Bacillati</taxon>
        <taxon>Actinomycetota</taxon>
        <taxon>Actinomycetes</taxon>
        <taxon>Micrococcales</taxon>
        <taxon>Microbacteriaceae</taxon>
        <taxon>Cryobacterium</taxon>
    </lineage>
</organism>
<protein>
    <recommendedName>
        <fullName evidence="4">Signal transduction histidine kinase subgroup 3 dimerisation and phosphoacceptor domain-containing protein</fullName>
    </recommendedName>
</protein>
<evidence type="ECO:0000313" key="5">
    <source>
        <dbReference type="EMBL" id="TFC97357.1"/>
    </source>
</evidence>
<sequence length="421" mass="44403">MLHEPRLAVPDGRPVYGEIGHSAAPSRDSRRRWAAAAAALVDALVAEPAADRLGVLADCVAAASAADLTCAIVPWWGDQAGGAEVATESIVGAARGSRAANVNGLVFASTGSITGRAFDGGRPFLFDRPDGDGGYGFGVGLPLYSDSTVVIGPTMVVPLTGPQRPTVVVTASRAPGTEPFTAGDLEAASEFGRLACAALHVDSGHGERERQALQLDRDRIGRDLHDRVVQRIYAAGLAVQAVGRLTADLALRQRLTDEVAALDTVIAEIRAAVFSLSAPAPTGRVSVRRGIRDLLEELRTLFPRPPILSFSGAIDLLVPAALTEDVLAVVREGLTNVVRHAQAQETWVCASVTAQVLTVEISDDGDGVSGSRRLSGIANLSVRAERWQGMLSLTDRRPRGTRLRWTASLPDVPDGADRFLR</sequence>
<dbReference type="Proteomes" id="UP000298355">
    <property type="component" value="Unassembled WGS sequence"/>
</dbReference>
<proteinExistence type="predicted"/>
<comment type="caution">
    <text evidence="5">The sequence shown here is derived from an EMBL/GenBank/DDBJ whole genome shotgun (WGS) entry which is preliminary data.</text>
</comment>
<dbReference type="RefSeq" id="WP_134363798.1">
    <property type="nucleotide sequence ID" value="NZ_SOGJ01000023.1"/>
</dbReference>
<evidence type="ECO:0000259" key="4">
    <source>
        <dbReference type="Pfam" id="PF07730"/>
    </source>
</evidence>
<dbReference type="InterPro" id="IPR036890">
    <property type="entry name" value="HATPase_C_sf"/>
</dbReference>
<dbReference type="Gene3D" id="3.30.450.40">
    <property type="match status" value="1"/>
</dbReference>
<gene>
    <name evidence="5" type="ORF">E3O65_11225</name>
</gene>
<keyword evidence="6" id="KW-1185">Reference proteome</keyword>
<dbReference type="SUPFAM" id="SSF55874">
    <property type="entry name" value="ATPase domain of HSP90 chaperone/DNA topoisomerase II/histidine kinase"/>
    <property type="match status" value="1"/>
</dbReference>
<evidence type="ECO:0000256" key="3">
    <source>
        <dbReference type="ARBA" id="ARBA00023012"/>
    </source>
</evidence>
<evidence type="ECO:0000256" key="2">
    <source>
        <dbReference type="ARBA" id="ARBA00022777"/>
    </source>
</evidence>
<evidence type="ECO:0000256" key="1">
    <source>
        <dbReference type="ARBA" id="ARBA00022679"/>
    </source>
</evidence>
<dbReference type="Pfam" id="PF07730">
    <property type="entry name" value="HisKA_3"/>
    <property type="match status" value="1"/>
</dbReference>
<dbReference type="Gene3D" id="3.30.565.10">
    <property type="entry name" value="Histidine kinase-like ATPase, C-terminal domain"/>
    <property type="match status" value="1"/>
</dbReference>
<dbReference type="PANTHER" id="PTHR24421:SF56">
    <property type="entry name" value="OXYGEN SENSOR HISTIDINE KINASE RESPONSE REGULATOR DOST"/>
    <property type="match status" value="1"/>
</dbReference>
<dbReference type="InterPro" id="IPR011712">
    <property type="entry name" value="Sig_transdc_His_kin_sub3_dim/P"/>
</dbReference>
<dbReference type="InterPro" id="IPR029016">
    <property type="entry name" value="GAF-like_dom_sf"/>
</dbReference>
<evidence type="ECO:0000313" key="6">
    <source>
        <dbReference type="Proteomes" id="UP000298355"/>
    </source>
</evidence>
<dbReference type="InterPro" id="IPR050482">
    <property type="entry name" value="Sensor_HK_TwoCompSys"/>
</dbReference>
<keyword evidence="2" id="KW-0418">Kinase</keyword>
<feature type="domain" description="Signal transduction histidine kinase subgroup 3 dimerisation and phosphoacceptor" evidence="4">
    <location>
        <begin position="217"/>
        <end position="277"/>
    </location>
</feature>
<keyword evidence="3" id="KW-0902">Two-component regulatory system</keyword>